<evidence type="ECO:0000313" key="4">
    <source>
        <dbReference type="Proteomes" id="UP000187735"/>
    </source>
</evidence>
<dbReference type="Proteomes" id="UP000187735">
    <property type="component" value="Chromosome"/>
</dbReference>
<evidence type="ECO:0000256" key="1">
    <source>
        <dbReference type="SAM" id="MobiDB-lite"/>
    </source>
</evidence>
<dbReference type="KEGG" id="fmr:Fuma_01587"/>
<name>A0A1P8WD39_9PLAN</name>
<dbReference type="RefSeq" id="WP_077023659.1">
    <property type="nucleotide sequence ID" value="NZ_CP017641.1"/>
</dbReference>
<evidence type="ECO:0000313" key="3">
    <source>
        <dbReference type="EMBL" id="APZ91986.1"/>
    </source>
</evidence>
<keyword evidence="4" id="KW-1185">Reference proteome</keyword>
<feature type="transmembrane region" description="Helical" evidence="2">
    <location>
        <begin position="58"/>
        <end position="82"/>
    </location>
</feature>
<proteinExistence type="predicted"/>
<sequence>MVKKHIERSIGFFRATALGGVLFILPLAVVVGLLGYVYSFVVVLYDPVKEWIPVSTAAGIAGLFAVAVAALLLACFAAGLMAHRAIGRKAAQFVEKYLTTFFPKYAIYKDLLAGNIGGTRDVPSLTPVLVQTPECQRIAFESSRTPDNSVVVFFPGAPDTWIGTVGIVSADKVERLNVPFNDVVGHLEQLGRDLGPALPTTGGGLTSSEPGATAQ</sequence>
<evidence type="ECO:0000256" key="2">
    <source>
        <dbReference type="SAM" id="Phobius"/>
    </source>
</evidence>
<dbReference type="OrthoDB" id="260491at2"/>
<dbReference type="AlphaFoldDB" id="A0A1P8WD39"/>
<protein>
    <recommendedName>
        <fullName evidence="5">DUF502 domain-containing protein</fullName>
    </recommendedName>
</protein>
<keyword evidence="2" id="KW-0472">Membrane</keyword>
<evidence type="ECO:0008006" key="5">
    <source>
        <dbReference type="Google" id="ProtNLM"/>
    </source>
</evidence>
<keyword evidence="2" id="KW-0812">Transmembrane</keyword>
<gene>
    <name evidence="3" type="ORF">Fuma_01587</name>
</gene>
<feature type="region of interest" description="Disordered" evidence="1">
    <location>
        <begin position="194"/>
        <end position="215"/>
    </location>
</feature>
<feature type="transmembrane region" description="Helical" evidence="2">
    <location>
        <begin position="12"/>
        <end position="38"/>
    </location>
</feature>
<dbReference type="STRING" id="1891926.Fuma_01587"/>
<keyword evidence="2" id="KW-1133">Transmembrane helix</keyword>
<accession>A0A1P8WD39</accession>
<dbReference type="EMBL" id="CP017641">
    <property type="protein sequence ID" value="APZ91986.1"/>
    <property type="molecule type" value="Genomic_DNA"/>
</dbReference>
<organism evidence="3 4">
    <name type="scientific">Fuerstiella marisgermanici</name>
    <dbReference type="NCBI Taxonomy" id="1891926"/>
    <lineage>
        <taxon>Bacteria</taxon>
        <taxon>Pseudomonadati</taxon>
        <taxon>Planctomycetota</taxon>
        <taxon>Planctomycetia</taxon>
        <taxon>Planctomycetales</taxon>
        <taxon>Planctomycetaceae</taxon>
        <taxon>Fuerstiella</taxon>
    </lineage>
</organism>
<reference evidence="3 4" key="1">
    <citation type="journal article" date="2016" name="Front. Microbiol.">
        <title>Fuerstia marisgermanicae gen. nov., sp. nov., an Unusual Member of the Phylum Planctomycetes from the German Wadden Sea.</title>
        <authorList>
            <person name="Kohn T."/>
            <person name="Heuer A."/>
            <person name="Jogler M."/>
            <person name="Vollmers J."/>
            <person name="Boedeker C."/>
            <person name="Bunk B."/>
            <person name="Rast P."/>
            <person name="Borchert D."/>
            <person name="Glockner I."/>
            <person name="Freese H.M."/>
            <person name="Klenk H.P."/>
            <person name="Overmann J."/>
            <person name="Kaster A.K."/>
            <person name="Rohde M."/>
            <person name="Wiegand S."/>
            <person name="Jogler C."/>
        </authorList>
    </citation>
    <scope>NUCLEOTIDE SEQUENCE [LARGE SCALE GENOMIC DNA]</scope>
    <source>
        <strain evidence="3 4">NH11</strain>
    </source>
</reference>